<evidence type="ECO:0000259" key="3">
    <source>
        <dbReference type="PROSITE" id="PS51462"/>
    </source>
</evidence>
<dbReference type="Gene3D" id="3.90.79.10">
    <property type="entry name" value="Nucleoside Triphosphate Pyrophosphohydrolase"/>
    <property type="match status" value="1"/>
</dbReference>
<reference evidence="4 5" key="1">
    <citation type="journal article" date="2021" name="Sci. Rep.">
        <title>Genome sequencing of the multicellular alga Astrephomene provides insights into convergent evolution of germ-soma differentiation.</title>
        <authorList>
            <person name="Yamashita S."/>
            <person name="Yamamoto K."/>
            <person name="Matsuzaki R."/>
            <person name="Suzuki S."/>
            <person name="Yamaguchi H."/>
            <person name="Hirooka S."/>
            <person name="Minakuchi Y."/>
            <person name="Miyagishima S."/>
            <person name="Kawachi M."/>
            <person name="Toyoda A."/>
            <person name="Nozaki H."/>
        </authorList>
    </citation>
    <scope>NUCLEOTIDE SEQUENCE [LARGE SCALE GENOMIC DNA]</scope>
    <source>
        <strain evidence="4 5">NIES-4017</strain>
    </source>
</reference>
<dbReference type="CDD" id="cd04678">
    <property type="entry name" value="NUDIX_MTH2_Nudt15"/>
    <property type="match status" value="1"/>
</dbReference>
<gene>
    <name evidence="4" type="ORF">Agub_g1468</name>
</gene>
<dbReference type="PROSITE" id="PS00893">
    <property type="entry name" value="NUDIX_BOX"/>
    <property type="match status" value="1"/>
</dbReference>
<dbReference type="InterPro" id="IPR015797">
    <property type="entry name" value="NUDIX_hydrolase-like_dom_sf"/>
</dbReference>
<dbReference type="GO" id="GO:0005829">
    <property type="term" value="C:cytosol"/>
    <property type="evidence" value="ECO:0007669"/>
    <property type="project" value="TreeGrafter"/>
</dbReference>
<comment type="caution">
    <text evidence="4">The sequence shown here is derived from an EMBL/GenBank/DDBJ whole genome shotgun (WGS) entry which is preliminary data.</text>
</comment>
<dbReference type="PANTHER" id="PTHR16099">
    <property type="entry name" value="8-OXO-DGTP DIPHOSPHATES NUDT15"/>
    <property type="match status" value="1"/>
</dbReference>
<dbReference type="EMBL" id="BMAR01000001">
    <property type="protein sequence ID" value="GFR41035.1"/>
    <property type="molecule type" value="Genomic_DNA"/>
</dbReference>
<dbReference type="Pfam" id="PF00293">
    <property type="entry name" value="NUDIX"/>
    <property type="match status" value="1"/>
</dbReference>
<sequence length="186" mass="20614">LVLSGMHTQLDTGSVDAVHDLRTTTPTVQSLPNSDFCLYLYLLLVRTTMQATDVRPKVGVGVLIFRGTDVLVGCRKGSHGTGTYALPGGHLELGESFEQCAIREVEEETGIQIRDPAFAYAVNSVFNETTHYVTVFMRVDVDQGVEPKLMEPDKCEGWSWVPWDAIPEPVFLPLRALKDSPYRPFG</sequence>
<keyword evidence="5" id="KW-1185">Reference proteome</keyword>
<comment type="similarity">
    <text evidence="2">Belongs to the Nudix hydrolase family.</text>
</comment>
<dbReference type="InterPro" id="IPR020084">
    <property type="entry name" value="NUDIX_hydrolase_CS"/>
</dbReference>
<protein>
    <recommendedName>
        <fullName evidence="3">Nudix hydrolase domain-containing protein</fullName>
    </recommendedName>
</protein>
<evidence type="ECO:0000313" key="5">
    <source>
        <dbReference type="Proteomes" id="UP001054857"/>
    </source>
</evidence>
<feature type="domain" description="Nudix hydrolase" evidence="3">
    <location>
        <begin position="55"/>
        <end position="186"/>
    </location>
</feature>
<dbReference type="FunFam" id="3.90.79.10:FF:000060">
    <property type="entry name" value="Nudix hydrolase 1"/>
    <property type="match status" value="1"/>
</dbReference>
<feature type="non-terminal residue" evidence="4">
    <location>
        <position position="1"/>
    </location>
</feature>
<dbReference type="PANTHER" id="PTHR16099:SF5">
    <property type="entry name" value="NUCLEOTIDE TRIPHOSPHATE DIPHOSPHATASE NUDT15"/>
    <property type="match status" value="1"/>
</dbReference>
<dbReference type="PROSITE" id="PS51462">
    <property type="entry name" value="NUDIX"/>
    <property type="match status" value="1"/>
</dbReference>
<name>A0AAD3DFV7_9CHLO</name>
<dbReference type="GO" id="GO:0035539">
    <property type="term" value="F:8-oxo-7,8-dihydrodeoxyguanosine triphosphate pyrophosphatase activity"/>
    <property type="evidence" value="ECO:0007669"/>
    <property type="project" value="TreeGrafter"/>
</dbReference>
<dbReference type="PRINTS" id="PR00502">
    <property type="entry name" value="NUDIXFAMILY"/>
</dbReference>
<evidence type="ECO:0000256" key="1">
    <source>
        <dbReference type="ARBA" id="ARBA00022801"/>
    </source>
</evidence>
<accession>A0AAD3DFV7</accession>
<evidence type="ECO:0000256" key="2">
    <source>
        <dbReference type="RuleBase" id="RU003476"/>
    </source>
</evidence>
<evidence type="ECO:0000313" key="4">
    <source>
        <dbReference type="EMBL" id="GFR41035.1"/>
    </source>
</evidence>
<organism evidence="4 5">
    <name type="scientific">Astrephomene gubernaculifera</name>
    <dbReference type="NCBI Taxonomy" id="47775"/>
    <lineage>
        <taxon>Eukaryota</taxon>
        <taxon>Viridiplantae</taxon>
        <taxon>Chlorophyta</taxon>
        <taxon>core chlorophytes</taxon>
        <taxon>Chlorophyceae</taxon>
        <taxon>CS clade</taxon>
        <taxon>Chlamydomonadales</taxon>
        <taxon>Astrephomenaceae</taxon>
        <taxon>Astrephomene</taxon>
    </lineage>
</organism>
<dbReference type="InterPro" id="IPR000086">
    <property type="entry name" value="NUDIX_hydrolase_dom"/>
</dbReference>
<dbReference type="AlphaFoldDB" id="A0AAD3DFV7"/>
<dbReference type="SUPFAM" id="SSF55811">
    <property type="entry name" value="Nudix"/>
    <property type="match status" value="1"/>
</dbReference>
<dbReference type="GO" id="GO:0006203">
    <property type="term" value="P:dGTP catabolic process"/>
    <property type="evidence" value="ECO:0007669"/>
    <property type="project" value="TreeGrafter"/>
</dbReference>
<dbReference type="Proteomes" id="UP001054857">
    <property type="component" value="Unassembled WGS sequence"/>
</dbReference>
<keyword evidence="1 2" id="KW-0378">Hydrolase</keyword>
<proteinExistence type="inferred from homology"/>
<dbReference type="InterPro" id="IPR020476">
    <property type="entry name" value="Nudix_hydrolase"/>
</dbReference>